<evidence type="ECO:0000313" key="2">
    <source>
        <dbReference type="Proteomes" id="UP001301728"/>
    </source>
</evidence>
<protein>
    <submittedName>
        <fullName evidence="1">XDD3 family exosortase-dependent surface protein</fullName>
    </submittedName>
</protein>
<dbReference type="NCBIfam" id="NF041930">
    <property type="entry name" value="Xrt_dep_XDD3"/>
    <property type="match status" value="1"/>
</dbReference>
<gene>
    <name evidence="1" type="ORF">VB854_08125</name>
</gene>
<evidence type="ECO:0000313" key="1">
    <source>
        <dbReference type="EMBL" id="MEA5518913.1"/>
    </source>
</evidence>
<sequence>MANSYTKTLTVGLIAASINLVPFLSTETVHAGVLSGDWYYSIDSFNDSMSGNHVGGTIYEIYGMAMKQTADEVIFAVNSHLPYEGTDSQYAQDNHVGWGDLLLNFTGQTLDVASGAAQLFGIRWANNNDSGVSELGLYNNVTAKTIAQENGLLLTDASLRSYNNWVRSKGGNPTIGDLGAEDPYFNPNHHIQNVIASGTKIGEVNLINDLTHLGLNFGQFGAIGTQTLAFSVARSLLPDGSFTAHLALECDNDVTAMVNQFFVVEPPSPTPSDIPEPATALSVVAVGLLMGASKLRRENSPLSKLS</sequence>
<organism evidence="1 2">
    <name type="scientific">Limnoraphis robusta CCNP1315</name>
    <dbReference type="NCBI Taxonomy" id="3110306"/>
    <lineage>
        <taxon>Bacteria</taxon>
        <taxon>Bacillati</taxon>
        <taxon>Cyanobacteriota</taxon>
        <taxon>Cyanophyceae</taxon>
        <taxon>Oscillatoriophycideae</taxon>
        <taxon>Oscillatoriales</taxon>
        <taxon>Sirenicapillariaceae</taxon>
        <taxon>Limnoraphis</taxon>
    </lineage>
</organism>
<accession>A0ABU5TWJ6</accession>
<name>A0ABU5TWJ6_9CYAN</name>
<comment type="caution">
    <text evidence="1">The sequence shown here is derived from an EMBL/GenBank/DDBJ whole genome shotgun (WGS) entry which is preliminary data.</text>
</comment>
<dbReference type="RefSeq" id="WP_323275799.1">
    <property type="nucleotide sequence ID" value="NZ_JAYGHT010000018.1"/>
</dbReference>
<proteinExistence type="predicted"/>
<reference evidence="1 2" key="1">
    <citation type="submission" date="2023-12" db="EMBL/GenBank/DDBJ databases">
        <title>Baltic Sea Cyanobacteria.</title>
        <authorList>
            <person name="Delbaje E."/>
            <person name="Fewer D.P."/>
            <person name="Shishido T.K."/>
        </authorList>
    </citation>
    <scope>NUCLEOTIDE SEQUENCE [LARGE SCALE GENOMIC DNA]</scope>
    <source>
        <strain evidence="1 2">CCNP 1315</strain>
    </source>
</reference>
<dbReference type="EMBL" id="JAYGHT010000018">
    <property type="protein sequence ID" value="MEA5518913.1"/>
    <property type="molecule type" value="Genomic_DNA"/>
</dbReference>
<keyword evidence="2" id="KW-1185">Reference proteome</keyword>
<dbReference type="Proteomes" id="UP001301728">
    <property type="component" value="Unassembled WGS sequence"/>
</dbReference>